<evidence type="ECO:0000313" key="1">
    <source>
        <dbReference type="EMBL" id="KAK9032507.1"/>
    </source>
</evidence>
<keyword evidence="3" id="KW-1185">Reference proteome</keyword>
<evidence type="ECO:0000313" key="3">
    <source>
        <dbReference type="Proteomes" id="UP001396334"/>
    </source>
</evidence>
<organism evidence="2 3">
    <name type="scientific">Hibiscus sabdariffa</name>
    <name type="common">roselle</name>
    <dbReference type="NCBI Taxonomy" id="183260"/>
    <lineage>
        <taxon>Eukaryota</taxon>
        <taxon>Viridiplantae</taxon>
        <taxon>Streptophyta</taxon>
        <taxon>Embryophyta</taxon>
        <taxon>Tracheophyta</taxon>
        <taxon>Spermatophyta</taxon>
        <taxon>Magnoliopsida</taxon>
        <taxon>eudicotyledons</taxon>
        <taxon>Gunneridae</taxon>
        <taxon>Pentapetalae</taxon>
        <taxon>rosids</taxon>
        <taxon>malvids</taxon>
        <taxon>Malvales</taxon>
        <taxon>Malvaceae</taxon>
        <taxon>Malvoideae</taxon>
        <taxon>Hibiscus</taxon>
    </lineage>
</organism>
<dbReference type="Proteomes" id="UP001396334">
    <property type="component" value="Unassembled WGS sequence"/>
</dbReference>
<dbReference type="EMBL" id="JBBPBN010000009">
    <property type="protein sequence ID" value="KAK9032512.1"/>
    <property type="molecule type" value="Genomic_DNA"/>
</dbReference>
<proteinExistence type="predicted"/>
<gene>
    <name evidence="1" type="ORF">V6N11_056767</name>
    <name evidence="2" type="ORF">V6N11_056772</name>
</gene>
<name>A0ABR2T5S7_9ROSI</name>
<comment type="caution">
    <text evidence="2">The sequence shown here is derived from an EMBL/GenBank/DDBJ whole genome shotgun (WGS) entry which is preliminary data.</text>
</comment>
<reference evidence="2 3" key="1">
    <citation type="journal article" date="2024" name="G3 (Bethesda)">
        <title>Genome assembly of Hibiscus sabdariffa L. provides insights into metabolisms of medicinal natural products.</title>
        <authorList>
            <person name="Kim T."/>
        </authorList>
    </citation>
    <scope>NUCLEOTIDE SEQUENCE [LARGE SCALE GENOMIC DNA]</scope>
    <source>
        <strain evidence="2">TK-2024</strain>
        <tissue evidence="2">Old leaves</tissue>
    </source>
</reference>
<evidence type="ECO:0000313" key="2">
    <source>
        <dbReference type="EMBL" id="KAK9032512.1"/>
    </source>
</evidence>
<sequence>MHEVVGCGLILNSAKKLIYRSPVLNGIVDALKDYIQGMGGVGKMTAALELASCFIREPHNGLLLVSRSNLQYYIDIATSRWPGLWDPQTQLWRAVRGAEGYSWGKPRHLQSARSRWI</sequence>
<dbReference type="EMBL" id="JBBPBN010000009">
    <property type="protein sequence ID" value="KAK9032507.1"/>
    <property type="molecule type" value="Genomic_DNA"/>
</dbReference>
<protein>
    <submittedName>
        <fullName evidence="2">Uncharacterized protein</fullName>
    </submittedName>
</protein>
<accession>A0ABR2T5S7</accession>